<evidence type="ECO:0000313" key="1">
    <source>
        <dbReference type="EMBL" id="KAG0446006.1"/>
    </source>
</evidence>
<accession>A0A835U4P0</accession>
<dbReference type="EMBL" id="JADCNM010000625">
    <property type="protein sequence ID" value="KAG0446006.1"/>
    <property type="molecule type" value="Genomic_DNA"/>
</dbReference>
<comment type="caution">
    <text evidence="1">The sequence shown here is derived from an EMBL/GenBank/DDBJ whole genome shotgun (WGS) entry which is preliminary data.</text>
</comment>
<keyword evidence="3" id="KW-1185">Reference proteome</keyword>
<gene>
    <name evidence="2" type="ORF">HPP92_029041</name>
    <name evidence="1" type="ORF">HPP92_029052</name>
</gene>
<dbReference type="EMBL" id="JADCNL010000624">
    <property type="protein sequence ID" value="KAG0446015.1"/>
    <property type="molecule type" value="Genomic_DNA"/>
</dbReference>
<name>A0A835U4P0_VANPL</name>
<reference evidence="3 4" key="1">
    <citation type="journal article" date="2020" name="Nat. Food">
        <title>A phased Vanilla planifolia genome enables genetic improvement of flavour and production.</title>
        <authorList>
            <person name="Hasing T."/>
            <person name="Tang H."/>
            <person name="Brym M."/>
            <person name="Khazi F."/>
            <person name="Huang T."/>
            <person name="Chambers A.H."/>
        </authorList>
    </citation>
    <scope>NUCLEOTIDE SEQUENCE [LARGE SCALE GENOMIC DNA]</scope>
    <source>
        <tissue evidence="1">Leaf</tissue>
    </source>
</reference>
<evidence type="ECO:0000313" key="4">
    <source>
        <dbReference type="Proteomes" id="UP000639772"/>
    </source>
</evidence>
<dbReference type="Proteomes" id="UP000636800">
    <property type="component" value="Unassembled WGS sequence"/>
</dbReference>
<dbReference type="AlphaFoldDB" id="A0A835U4P0"/>
<evidence type="ECO:0000313" key="3">
    <source>
        <dbReference type="Proteomes" id="UP000636800"/>
    </source>
</evidence>
<evidence type="ECO:0000313" key="2">
    <source>
        <dbReference type="EMBL" id="KAG0446015.1"/>
    </source>
</evidence>
<protein>
    <submittedName>
        <fullName evidence="1">Uncharacterized protein</fullName>
    </submittedName>
</protein>
<dbReference type="Proteomes" id="UP000639772">
    <property type="component" value="Unassembled WGS sequence"/>
</dbReference>
<proteinExistence type="predicted"/>
<sequence>MLGSNEKTIMVHAEHVDSSNGMVQSEGDRMKHSVRAPPCDELCVIGMAGSRREHAGLQMTRHNPGADCLTEARNILARGLKKSDKPMLAQDTLYEISKDLKDTWREPPDAAILDNKKNITSVDLENFWPLG</sequence>
<organism evidence="1 4">
    <name type="scientific">Vanilla planifolia</name>
    <name type="common">Vanilla</name>
    <dbReference type="NCBI Taxonomy" id="51239"/>
    <lineage>
        <taxon>Eukaryota</taxon>
        <taxon>Viridiplantae</taxon>
        <taxon>Streptophyta</taxon>
        <taxon>Embryophyta</taxon>
        <taxon>Tracheophyta</taxon>
        <taxon>Spermatophyta</taxon>
        <taxon>Magnoliopsida</taxon>
        <taxon>Liliopsida</taxon>
        <taxon>Asparagales</taxon>
        <taxon>Orchidaceae</taxon>
        <taxon>Vanilloideae</taxon>
        <taxon>Vanilleae</taxon>
        <taxon>Vanilla</taxon>
    </lineage>
</organism>